<sequence>MDFENNLRTVVICVALEHYEEYLMMSSELVFELLSAYDAYREGQAWHWSGDPIGPHRTNAYFHLSPEERNRLRQWMAGGRNLVQQVPSGPRRKVWPQRRRVKKIANVWFSGRSRHGTRSKRIDSRSMK</sequence>
<keyword evidence="2" id="KW-1185">Reference proteome</keyword>
<protein>
    <submittedName>
        <fullName evidence="1">Uncharacterized protein</fullName>
    </submittedName>
</protein>
<reference evidence="1" key="1">
    <citation type="journal article" date="2023" name="G3 (Bethesda)">
        <title>A reference genome for the long-term kleptoplast-retaining sea slug Elysia crispata morphotype clarki.</title>
        <authorList>
            <person name="Eastman K.E."/>
            <person name="Pendleton A.L."/>
            <person name="Shaikh M.A."/>
            <person name="Suttiyut T."/>
            <person name="Ogas R."/>
            <person name="Tomko P."/>
            <person name="Gavelis G."/>
            <person name="Widhalm J.R."/>
            <person name="Wisecaver J.H."/>
        </authorList>
    </citation>
    <scope>NUCLEOTIDE SEQUENCE</scope>
    <source>
        <strain evidence="1">ECLA1</strain>
    </source>
</reference>
<dbReference type="AlphaFoldDB" id="A0AAE0YQ50"/>
<name>A0AAE0YQ50_9GAST</name>
<organism evidence="1 2">
    <name type="scientific">Elysia crispata</name>
    <name type="common">lettuce slug</name>
    <dbReference type="NCBI Taxonomy" id="231223"/>
    <lineage>
        <taxon>Eukaryota</taxon>
        <taxon>Metazoa</taxon>
        <taxon>Spiralia</taxon>
        <taxon>Lophotrochozoa</taxon>
        <taxon>Mollusca</taxon>
        <taxon>Gastropoda</taxon>
        <taxon>Heterobranchia</taxon>
        <taxon>Euthyneura</taxon>
        <taxon>Panpulmonata</taxon>
        <taxon>Sacoglossa</taxon>
        <taxon>Placobranchoidea</taxon>
        <taxon>Plakobranchidae</taxon>
        <taxon>Elysia</taxon>
    </lineage>
</organism>
<evidence type="ECO:0000313" key="1">
    <source>
        <dbReference type="EMBL" id="KAK3752960.1"/>
    </source>
</evidence>
<dbReference type="EMBL" id="JAWDGP010005730">
    <property type="protein sequence ID" value="KAK3752960.1"/>
    <property type="molecule type" value="Genomic_DNA"/>
</dbReference>
<dbReference type="Proteomes" id="UP001283361">
    <property type="component" value="Unassembled WGS sequence"/>
</dbReference>
<gene>
    <name evidence="1" type="ORF">RRG08_021204</name>
</gene>
<proteinExistence type="predicted"/>
<comment type="caution">
    <text evidence="1">The sequence shown here is derived from an EMBL/GenBank/DDBJ whole genome shotgun (WGS) entry which is preliminary data.</text>
</comment>
<accession>A0AAE0YQ50</accession>
<evidence type="ECO:0000313" key="2">
    <source>
        <dbReference type="Proteomes" id="UP001283361"/>
    </source>
</evidence>